<accession>X1BIX0</accession>
<comment type="caution">
    <text evidence="1">The sequence shown here is derived from an EMBL/GenBank/DDBJ whole genome shotgun (WGS) entry which is preliminary data.</text>
</comment>
<sequence>GRPVSEEKTIDDILKSHLPNETLILKNFEKF</sequence>
<organism evidence="1">
    <name type="scientific">marine sediment metagenome</name>
    <dbReference type="NCBI Taxonomy" id="412755"/>
    <lineage>
        <taxon>unclassified sequences</taxon>
        <taxon>metagenomes</taxon>
        <taxon>ecological metagenomes</taxon>
    </lineage>
</organism>
<protein>
    <submittedName>
        <fullName evidence="1">Uncharacterized protein</fullName>
    </submittedName>
</protein>
<gene>
    <name evidence="1" type="ORF">S01H4_15882</name>
</gene>
<name>X1BIX0_9ZZZZ</name>
<feature type="non-terminal residue" evidence="1">
    <location>
        <position position="1"/>
    </location>
</feature>
<dbReference type="EMBL" id="BART01006960">
    <property type="protein sequence ID" value="GAG71991.1"/>
    <property type="molecule type" value="Genomic_DNA"/>
</dbReference>
<reference evidence="1" key="1">
    <citation type="journal article" date="2014" name="Front. Microbiol.">
        <title>High frequency of phylogenetically diverse reductive dehalogenase-homologous genes in deep subseafloor sedimentary metagenomes.</title>
        <authorList>
            <person name="Kawai M."/>
            <person name="Futagami T."/>
            <person name="Toyoda A."/>
            <person name="Takaki Y."/>
            <person name="Nishi S."/>
            <person name="Hori S."/>
            <person name="Arai W."/>
            <person name="Tsubouchi T."/>
            <person name="Morono Y."/>
            <person name="Uchiyama I."/>
            <person name="Ito T."/>
            <person name="Fujiyama A."/>
            <person name="Inagaki F."/>
            <person name="Takami H."/>
        </authorList>
    </citation>
    <scope>NUCLEOTIDE SEQUENCE</scope>
    <source>
        <strain evidence="1">Expedition CK06-06</strain>
    </source>
</reference>
<evidence type="ECO:0000313" key="1">
    <source>
        <dbReference type="EMBL" id="GAG71991.1"/>
    </source>
</evidence>
<proteinExistence type="predicted"/>
<dbReference type="AlphaFoldDB" id="X1BIX0"/>